<feature type="region of interest" description="Disordered" evidence="1">
    <location>
        <begin position="362"/>
        <end position="382"/>
    </location>
</feature>
<dbReference type="AlphaFoldDB" id="N1Q8I3"/>
<proteinExistence type="predicted"/>
<evidence type="ECO:0000313" key="3">
    <source>
        <dbReference type="Proteomes" id="UP000016932"/>
    </source>
</evidence>
<sequence>MPMWLRANVKGRAFALQPIVSVGTVWYADEPEMDGECTATGAAPFVKRTRTRTRTIVRLSRWWKGVAIGRGPQTAARPAAGRAELSRLEASSEGLNAGVKGVRSRLRAELNCSVAPEMEGWRRAGKWVGHALGAGRGLLATSRAATKGSKVCGVNVVCGLRCLPCLAWLALPCLALPCLCAALATHYYSHCAAKERARATGEQGNWVEFSGRRFSVESDHLLSTLFPAPSQLQSQSIANAMPFLQTADLQTDGRVGDGADEETGQRWRCCTADGGVGEAEEQAHKTPARQPGRVQQQQPGPTSTTTTTTSRSSRVGLVKRASEGLRNATHLIDRQMQTQMQTQPAPVQPSWFMPLSHNLECSASPVNMPSRPEQNQNQNQNQTTRTTIIIMIDLRGSDRAGTVTTSLYGDGVSAQDRTEVVLLCTSYIILVYTYGYTSGIPEYQDIRAILSSLAGCRRDISVSDNSALVDHITKPKPLADTHAPDLLASLRPRTNADSHLNTAAAARILPASKSDQRPRPQVPSFYMQEVQHIIDAVHQPGQQCCTVTSNYCTCDKNGKQDDVLPSFLPPWRGGRAGVQLDIKLSVSVFLNPSMLHSRNCVDREVPTAFVPPVLCHCIAVHQTTPGISAGAGAGAEEEESISHYSHLISSHHHHGKEQPTFNGRPSRINYLRHHLCPTDTHILLQGSYSTHPIPSGLVGRHNALADVVPTQLCMTRSRQESEHVRYMHEPFRVTPCIRHDHHCVLQHHREQCDMIVQLQLLTVLGSPCSFSSRHLCRAAIIPYIFCTNKNVSGYQHSSQNLPNRDCSRPRQIHPKNILILAMQKVWLKCQRALGMRQ</sequence>
<accession>N1Q8I3</accession>
<dbReference type="Proteomes" id="UP000016932">
    <property type="component" value="Unassembled WGS sequence"/>
</dbReference>
<keyword evidence="3" id="KW-1185">Reference proteome</keyword>
<dbReference type="RefSeq" id="XP_007921928.1">
    <property type="nucleotide sequence ID" value="XM_007923737.1"/>
</dbReference>
<reference evidence="2 3" key="1">
    <citation type="journal article" date="2012" name="PLoS Pathog.">
        <title>Diverse lifestyles and strategies of plant pathogenesis encoded in the genomes of eighteen Dothideomycetes fungi.</title>
        <authorList>
            <person name="Ohm R.A."/>
            <person name="Feau N."/>
            <person name="Henrissat B."/>
            <person name="Schoch C.L."/>
            <person name="Horwitz B.A."/>
            <person name="Barry K.W."/>
            <person name="Condon B.J."/>
            <person name="Copeland A.C."/>
            <person name="Dhillon B."/>
            <person name="Glaser F."/>
            <person name="Hesse C.N."/>
            <person name="Kosti I."/>
            <person name="LaButti K."/>
            <person name="Lindquist E.A."/>
            <person name="Lucas S."/>
            <person name="Salamov A.A."/>
            <person name="Bradshaw R.E."/>
            <person name="Ciuffetti L."/>
            <person name="Hamelin R.C."/>
            <person name="Kema G.H.J."/>
            <person name="Lawrence C."/>
            <person name="Scott J.A."/>
            <person name="Spatafora J.W."/>
            <person name="Turgeon B.G."/>
            <person name="de Wit P.J.G.M."/>
            <person name="Zhong S."/>
            <person name="Goodwin S.B."/>
            <person name="Grigoriev I.V."/>
        </authorList>
    </citation>
    <scope>NUCLEOTIDE SEQUENCE [LARGE SCALE GENOMIC DNA]</scope>
    <source>
        <strain evidence="2 3">CIRAD86</strain>
    </source>
</reference>
<feature type="compositionally biased region" description="Low complexity" evidence="1">
    <location>
        <begin position="288"/>
        <end position="314"/>
    </location>
</feature>
<evidence type="ECO:0000313" key="2">
    <source>
        <dbReference type="EMBL" id="EME89200.1"/>
    </source>
</evidence>
<dbReference type="GeneID" id="19336464"/>
<dbReference type="HOGENOM" id="CLU_339510_0_0_1"/>
<dbReference type="VEuPathDB" id="FungiDB:MYCFIDRAFT_206265"/>
<organism evidence="2 3">
    <name type="scientific">Pseudocercospora fijiensis (strain CIRAD86)</name>
    <name type="common">Black leaf streak disease fungus</name>
    <name type="synonym">Mycosphaerella fijiensis</name>
    <dbReference type="NCBI Taxonomy" id="383855"/>
    <lineage>
        <taxon>Eukaryota</taxon>
        <taxon>Fungi</taxon>
        <taxon>Dikarya</taxon>
        <taxon>Ascomycota</taxon>
        <taxon>Pezizomycotina</taxon>
        <taxon>Dothideomycetes</taxon>
        <taxon>Dothideomycetidae</taxon>
        <taxon>Mycosphaerellales</taxon>
        <taxon>Mycosphaerellaceae</taxon>
        <taxon>Pseudocercospora</taxon>
    </lineage>
</organism>
<evidence type="ECO:0000256" key="1">
    <source>
        <dbReference type="SAM" id="MobiDB-lite"/>
    </source>
</evidence>
<gene>
    <name evidence="2" type="ORF">MYCFIDRAFT_206265</name>
</gene>
<feature type="region of interest" description="Disordered" evidence="1">
    <location>
        <begin position="274"/>
        <end position="316"/>
    </location>
</feature>
<protein>
    <submittedName>
        <fullName evidence="2">Uncharacterized protein</fullName>
    </submittedName>
</protein>
<dbReference type="KEGG" id="pfj:MYCFIDRAFT_206265"/>
<name>N1Q8I3_PSEFD</name>
<dbReference type="EMBL" id="KB446555">
    <property type="protein sequence ID" value="EME89200.1"/>
    <property type="molecule type" value="Genomic_DNA"/>
</dbReference>